<dbReference type="InterPro" id="IPR022973">
    <property type="entry name" value="Ribosomal_uL10_bac"/>
</dbReference>
<proteinExistence type="inferred from homology"/>
<dbReference type="SUPFAM" id="SSF160369">
    <property type="entry name" value="Ribosomal protein L10-like"/>
    <property type="match status" value="1"/>
</dbReference>
<evidence type="ECO:0000256" key="3">
    <source>
        <dbReference type="ARBA" id="ARBA00023274"/>
    </source>
</evidence>
<dbReference type="InterPro" id="IPR047865">
    <property type="entry name" value="Ribosomal_uL10_bac_type"/>
</dbReference>
<sequence length="170" mass="18782">MATQVKKEIVAELVDKIKKAQSVVFVDYQGIKVNEETALRRKMRESGAEYLVAKNRLFKIALKESGVEDNFDEILEGTTAFAFGYEDPAVPAKVVFDLAKDKAKAKQDIFKIKGGYLTGRRVSIEEVEALAKLPSREQLLSMVLNSMLGPVRKLAYAAVAIADKKEAAAE</sequence>
<dbReference type="Gene3D" id="3.30.70.1730">
    <property type="match status" value="1"/>
</dbReference>
<protein>
    <recommendedName>
        <fullName evidence="4 5">Large ribosomal subunit protein uL10</fullName>
    </recommendedName>
</protein>
<evidence type="ECO:0000256" key="4">
    <source>
        <dbReference type="ARBA" id="ARBA00035202"/>
    </source>
</evidence>
<evidence type="ECO:0000256" key="5">
    <source>
        <dbReference type="HAMAP-Rule" id="MF_00362"/>
    </source>
</evidence>
<reference evidence="6 7" key="1">
    <citation type="submission" date="2013-08" db="EMBL/GenBank/DDBJ databases">
        <title>An opportunistic ruminal bacterium that causes liver abscesses in cattle.</title>
        <authorList>
            <person name="Benahmed F.H."/>
            <person name="Rasmussen M."/>
            <person name="Harbottle H."/>
            <person name="Soppet D."/>
            <person name="Nagaraja T.G."/>
            <person name="Davidson M."/>
        </authorList>
    </citation>
    <scope>NUCLEOTIDE SEQUENCE [LARGE SCALE GENOMIC DNA]</scope>
    <source>
        <strain evidence="6 7">B35</strain>
    </source>
</reference>
<comment type="subunit">
    <text evidence="5">Part of the ribosomal stalk of the 50S ribosomal subunit. The N-terminus interacts with L11 and the large rRNA to form the base of the stalk. The C-terminus forms an elongated spine to which L12 dimers bind in a sequential fashion forming a multimeric L10(L12)X complex.</text>
</comment>
<gene>
    <name evidence="5" type="primary">rplJ</name>
    <name evidence="6" type="ORF">C095_11625</name>
</gene>
<dbReference type="GO" id="GO:0070180">
    <property type="term" value="F:large ribosomal subunit rRNA binding"/>
    <property type="evidence" value="ECO:0007669"/>
    <property type="project" value="UniProtKB-UniRule"/>
</dbReference>
<comment type="similarity">
    <text evidence="1 5">Belongs to the universal ribosomal protein uL10 family.</text>
</comment>
<dbReference type="InterPro" id="IPR001790">
    <property type="entry name" value="Ribosomal_uL10"/>
</dbReference>
<dbReference type="NCBIfam" id="NF000955">
    <property type="entry name" value="PRK00099.1-1"/>
    <property type="match status" value="1"/>
</dbReference>
<evidence type="ECO:0000313" key="6">
    <source>
        <dbReference type="EMBL" id="KID48150.1"/>
    </source>
</evidence>
<evidence type="ECO:0000256" key="1">
    <source>
        <dbReference type="ARBA" id="ARBA00008889"/>
    </source>
</evidence>
<evidence type="ECO:0000313" key="7">
    <source>
        <dbReference type="Proteomes" id="UP000031184"/>
    </source>
</evidence>
<dbReference type="HAMAP" id="MF_00362">
    <property type="entry name" value="Ribosomal_uL10"/>
    <property type="match status" value="1"/>
</dbReference>
<name>A0A017H4E3_9FUSO</name>
<dbReference type="EMBL" id="AUZI01000031">
    <property type="protein sequence ID" value="KID48150.1"/>
    <property type="molecule type" value="Genomic_DNA"/>
</dbReference>
<dbReference type="GeneID" id="75074711"/>
<keyword evidence="5" id="KW-0699">rRNA-binding</keyword>
<dbReference type="PATRIC" id="fig|1226633.4.peg.2354"/>
<dbReference type="Pfam" id="PF00466">
    <property type="entry name" value="Ribosomal_L10"/>
    <property type="match status" value="1"/>
</dbReference>
<dbReference type="PANTHER" id="PTHR11560">
    <property type="entry name" value="39S RIBOSOMAL PROTEIN L10, MITOCHONDRIAL"/>
    <property type="match status" value="1"/>
</dbReference>
<keyword evidence="2 5" id="KW-0689">Ribosomal protein</keyword>
<accession>A0A017H4E3</accession>
<dbReference type="RefSeq" id="WP_005957393.1">
    <property type="nucleotide sequence ID" value="NZ_AOJP01000005.1"/>
</dbReference>
<dbReference type="GO" id="GO:0006412">
    <property type="term" value="P:translation"/>
    <property type="evidence" value="ECO:0007669"/>
    <property type="project" value="UniProtKB-UniRule"/>
</dbReference>
<dbReference type="CDD" id="cd05797">
    <property type="entry name" value="Ribosomal_L10"/>
    <property type="match status" value="1"/>
</dbReference>
<dbReference type="GO" id="GO:0005840">
    <property type="term" value="C:ribosome"/>
    <property type="evidence" value="ECO:0007669"/>
    <property type="project" value="UniProtKB-KW"/>
</dbReference>
<evidence type="ECO:0000256" key="2">
    <source>
        <dbReference type="ARBA" id="ARBA00022980"/>
    </source>
</evidence>
<comment type="function">
    <text evidence="5">Forms part of the ribosomal stalk, playing a central role in the interaction of the ribosome with GTP-bound translation factors.</text>
</comment>
<dbReference type="Proteomes" id="UP000031184">
    <property type="component" value="Unassembled WGS sequence"/>
</dbReference>
<dbReference type="GO" id="GO:1990904">
    <property type="term" value="C:ribonucleoprotein complex"/>
    <property type="evidence" value="ECO:0007669"/>
    <property type="project" value="UniProtKB-KW"/>
</dbReference>
<keyword evidence="3 5" id="KW-0687">Ribonucleoprotein</keyword>
<keyword evidence="5" id="KW-0694">RNA-binding</keyword>
<dbReference type="OrthoDB" id="9808307at2"/>
<dbReference type="InterPro" id="IPR043141">
    <property type="entry name" value="Ribosomal_uL10-like_sf"/>
</dbReference>
<dbReference type="AlphaFoldDB" id="A0A017H4E3"/>
<comment type="caution">
    <text evidence="6">The sequence shown here is derived from an EMBL/GenBank/DDBJ whole genome shotgun (WGS) entry which is preliminary data.</text>
</comment>
<organism evidence="6 7">
    <name type="scientific">Fusobacterium necrophorum subsp. funduliforme B35</name>
    <dbReference type="NCBI Taxonomy" id="1226633"/>
    <lineage>
        <taxon>Bacteria</taxon>
        <taxon>Fusobacteriati</taxon>
        <taxon>Fusobacteriota</taxon>
        <taxon>Fusobacteriia</taxon>
        <taxon>Fusobacteriales</taxon>
        <taxon>Fusobacteriaceae</taxon>
        <taxon>Fusobacterium</taxon>
    </lineage>
</organism>